<protein>
    <submittedName>
        <fullName evidence="7">Protein kinase</fullName>
    </submittedName>
</protein>
<evidence type="ECO:0000256" key="4">
    <source>
        <dbReference type="ARBA" id="ARBA00022840"/>
    </source>
</evidence>
<feature type="binding site" evidence="5">
    <location>
        <position position="53"/>
    </location>
    <ligand>
        <name>ATP</name>
        <dbReference type="ChEBI" id="CHEBI:30616"/>
    </ligand>
</feature>
<dbReference type="Gene3D" id="1.10.510.10">
    <property type="entry name" value="Transferase(Phosphotransferase) domain 1"/>
    <property type="match status" value="1"/>
</dbReference>
<evidence type="ECO:0000256" key="5">
    <source>
        <dbReference type="PROSITE-ProRule" id="PRU10141"/>
    </source>
</evidence>
<accession>A0ABS7SPZ0</accession>
<dbReference type="CDD" id="cd14014">
    <property type="entry name" value="STKc_PknB_like"/>
    <property type="match status" value="1"/>
</dbReference>
<organism evidence="7 8">
    <name type="scientific">Massilia soli</name>
    <dbReference type="NCBI Taxonomy" id="2792854"/>
    <lineage>
        <taxon>Bacteria</taxon>
        <taxon>Pseudomonadati</taxon>
        <taxon>Pseudomonadota</taxon>
        <taxon>Betaproteobacteria</taxon>
        <taxon>Burkholderiales</taxon>
        <taxon>Oxalobacteraceae</taxon>
        <taxon>Telluria group</taxon>
        <taxon>Massilia</taxon>
    </lineage>
</organism>
<gene>
    <name evidence="7" type="ORF">I4X03_012780</name>
</gene>
<comment type="caution">
    <text evidence="7">The sequence shown here is derived from an EMBL/GenBank/DDBJ whole genome shotgun (WGS) entry which is preliminary data.</text>
</comment>
<dbReference type="PANTHER" id="PTHR43289:SF34">
    <property type="entry name" value="SERINE_THREONINE-PROTEIN KINASE YBDM-RELATED"/>
    <property type="match status" value="1"/>
</dbReference>
<dbReference type="RefSeq" id="WP_223468631.1">
    <property type="nucleotide sequence ID" value="NZ_JAFBIL020000005.1"/>
</dbReference>
<evidence type="ECO:0000256" key="1">
    <source>
        <dbReference type="ARBA" id="ARBA00022679"/>
    </source>
</evidence>
<sequence>MMTAEAKLTGSENCLPAGTRLSDFEITGVLGEGGFGIVYMAFDHSLQRSVAIKEYMPGPLAARSGDNSVTVRAERHQDTFDLGLKSFINEARFLAQFDHPSLVKVYRFWEQNQTAYTAMQYYQGRTIKDIVSNSPEVVTEAWCMRVLRQILGALETLYTMQLLHRDVSPDNIIVQDNGDAVLLDFGSARQIIGDMTKGLTVILKPGYAPIEQYAGDASLPQGPFTDIYALAAVMYYAIIKEAPPTSIARMIKDPMTPLANRGLPGFSEGFLCALDGALAVPAQERPQTIDAFRALLGIHEAGMARPRPAGATQRIATVDHVPRLAPLASSAPVAVAPLKTINAPRAPLPRWLIPVLAGAVVVPAALLFALTGGDDVVKVADSAPAAARAPVMPAEAAPPLAVEAPAPDLEAQAWDKLKDASDSDAGAIEAFLRAYPQGRYAAPARQRLAELAELAVPVAESKPAAPKIETASYRLSVKPWGTVYVDGKERGVSPPLKKLTLSAGVHMVKITNPGFPDHVTRIVVKPRQPGTIAHEFTAKPK</sequence>
<dbReference type="InterPro" id="IPR000719">
    <property type="entry name" value="Prot_kinase_dom"/>
</dbReference>
<keyword evidence="8" id="KW-1185">Reference proteome</keyword>
<evidence type="ECO:0000256" key="2">
    <source>
        <dbReference type="ARBA" id="ARBA00022741"/>
    </source>
</evidence>
<dbReference type="PANTHER" id="PTHR43289">
    <property type="entry name" value="MITOGEN-ACTIVATED PROTEIN KINASE KINASE KINASE 20-RELATED"/>
    <property type="match status" value="1"/>
</dbReference>
<dbReference type="Pfam" id="PF08308">
    <property type="entry name" value="PEGA"/>
    <property type="match status" value="1"/>
</dbReference>
<dbReference type="Proteomes" id="UP000809349">
    <property type="component" value="Unassembled WGS sequence"/>
</dbReference>
<feature type="domain" description="Protein kinase" evidence="6">
    <location>
        <begin position="24"/>
        <end position="302"/>
    </location>
</feature>
<dbReference type="InterPro" id="IPR017441">
    <property type="entry name" value="Protein_kinase_ATP_BS"/>
</dbReference>
<dbReference type="Pfam" id="PF00069">
    <property type="entry name" value="Pkinase"/>
    <property type="match status" value="1"/>
</dbReference>
<dbReference type="EMBL" id="JAFBIL020000005">
    <property type="protein sequence ID" value="MBZ2208137.1"/>
    <property type="molecule type" value="Genomic_DNA"/>
</dbReference>
<keyword evidence="2 5" id="KW-0547">Nucleotide-binding</keyword>
<dbReference type="PROSITE" id="PS50011">
    <property type="entry name" value="PROTEIN_KINASE_DOM"/>
    <property type="match status" value="1"/>
</dbReference>
<reference evidence="7 8" key="2">
    <citation type="submission" date="2021-08" db="EMBL/GenBank/DDBJ databases">
        <title>Massilia sp. R798.</title>
        <authorList>
            <person name="Baek J.H."/>
            <person name="Jung H.S."/>
            <person name="Kim K.R."/>
            <person name="Jeon C.O."/>
        </authorList>
    </citation>
    <scope>NUCLEOTIDE SEQUENCE [LARGE SCALE GENOMIC DNA]</scope>
    <source>
        <strain evidence="7 8">R798</strain>
    </source>
</reference>
<evidence type="ECO:0000259" key="6">
    <source>
        <dbReference type="PROSITE" id="PS50011"/>
    </source>
</evidence>
<dbReference type="InterPro" id="IPR013229">
    <property type="entry name" value="PEGA"/>
</dbReference>
<keyword evidence="1" id="KW-0808">Transferase</keyword>
<evidence type="ECO:0000313" key="8">
    <source>
        <dbReference type="Proteomes" id="UP000809349"/>
    </source>
</evidence>
<dbReference type="PROSITE" id="PS00109">
    <property type="entry name" value="PROTEIN_KINASE_TYR"/>
    <property type="match status" value="1"/>
</dbReference>
<keyword evidence="4 5" id="KW-0067">ATP-binding</keyword>
<evidence type="ECO:0000256" key="3">
    <source>
        <dbReference type="ARBA" id="ARBA00022777"/>
    </source>
</evidence>
<name>A0ABS7SPZ0_9BURK</name>
<proteinExistence type="predicted"/>
<reference evidence="7 8" key="1">
    <citation type="submission" date="2021-01" db="EMBL/GenBank/DDBJ databases">
        <authorList>
            <person name="Ruan W."/>
            <person name="Khan S.A."/>
            <person name="Jeon C.O."/>
        </authorList>
    </citation>
    <scope>NUCLEOTIDE SEQUENCE [LARGE SCALE GENOMIC DNA]</scope>
    <source>
        <strain evidence="7 8">R798</strain>
    </source>
</reference>
<dbReference type="InterPro" id="IPR011009">
    <property type="entry name" value="Kinase-like_dom_sf"/>
</dbReference>
<keyword evidence="3 7" id="KW-0418">Kinase</keyword>
<evidence type="ECO:0000313" key="7">
    <source>
        <dbReference type="EMBL" id="MBZ2208137.1"/>
    </source>
</evidence>
<dbReference type="GO" id="GO:0016301">
    <property type="term" value="F:kinase activity"/>
    <property type="evidence" value="ECO:0007669"/>
    <property type="project" value="UniProtKB-KW"/>
</dbReference>
<dbReference type="InterPro" id="IPR008266">
    <property type="entry name" value="Tyr_kinase_AS"/>
</dbReference>
<dbReference type="SUPFAM" id="SSF56112">
    <property type="entry name" value="Protein kinase-like (PK-like)"/>
    <property type="match status" value="1"/>
</dbReference>
<dbReference type="PROSITE" id="PS00107">
    <property type="entry name" value="PROTEIN_KINASE_ATP"/>
    <property type="match status" value="1"/>
</dbReference>